<keyword evidence="2" id="KW-1185">Reference proteome</keyword>
<proteinExistence type="predicted"/>
<evidence type="ECO:0000313" key="2">
    <source>
        <dbReference type="Proteomes" id="UP000520814"/>
    </source>
</evidence>
<protein>
    <recommendedName>
        <fullName evidence="3">Thioredoxin</fullName>
    </recommendedName>
</protein>
<gene>
    <name evidence="1" type="ORF">HNQ39_001352</name>
</gene>
<dbReference type="SUPFAM" id="SSF69118">
    <property type="entry name" value="AhpD-like"/>
    <property type="match status" value="1"/>
</dbReference>
<accession>A0A7W9W632</accession>
<sequence>MQPPVSPVSTGAEIVFTNHLVPEQPTVFFFYRPGSMMEQQLFDGVRAQLKDSAIGLKAIHLTTGDEPIAKKNEITTTPSALIYDRRGRLTGKATGPQELMALINKANSVARIDWVMEDTDPRFVALQKLMPFKTVRQIPGIMRTMSPKPEAMALVQELVGMMHFSDGALTRRQKELVATYVSGLNRCKY</sequence>
<dbReference type="Gene3D" id="1.20.1290.10">
    <property type="entry name" value="AhpD-like"/>
    <property type="match status" value="1"/>
</dbReference>
<dbReference type="RefSeq" id="WP_184193188.1">
    <property type="nucleotide sequence ID" value="NZ_JACHGW010000001.1"/>
</dbReference>
<evidence type="ECO:0000313" key="1">
    <source>
        <dbReference type="EMBL" id="MBB6049590.1"/>
    </source>
</evidence>
<evidence type="ECO:0008006" key="3">
    <source>
        <dbReference type="Google" id="ProtNLM"/>
    </source>
</evidence>
<comment type="caution">
    <text evidence="1">The sequence shown here is derived from an EMBL/GenBank/DDBJ whole genome shotgun (WGS) entry which is preliminary data.</text>
</comment>
<dbReference type="AlphaFoldDB" id="A0A7W9W632"/>
<organism evidence="1 2">
    <name type="scientific">Armatimonas rosea</name>
    <dbReference type="NCBI Taxonomy" id="685828"/>
    <lineage>
        <taxon>Bacteria</taxon>
        <taxon>Bacillati</taxon>
        <taxon>Armatimonadota</taxon>
        <taxon>Armatimonadia</taxon>
        <taxon>Armatimonadales</taxon>
        <taxon>Armatimonadaceae</taxon>
        <taxon>Armatimonas</taxon>
    </lineage>
</organism>
<dbReference type="Proteomes" id="UP000520814">
    <property type="component" value="Unassembled WGS sequence"/>
</dbReference>
<dbReference type="EMBL" id="JACHGW010000001">
    <property type="protein sequence ID" value="MBB6049590.1"/>
    <property type="molecule type" value="Genomic_DNA"/>
</dbReference>
<dbReference type="InterPro" id="IPR029032">
    <property type="entry name" value="AhpD-like"/>
</dbReference>
<name>A0A7W9W632_ARMRO</name>
<reference evidence="1 2" key="1">
    <citation type="submission" date="2020-08" db="EMBL/GenBank/DDBJ databases">
        <title>Genomic Encyclopedia of Type Strains, Phase IV (KMG-IV): sequencing the most valuable type-strain genomes for metagenomic binning, comparative biology and taxonomic classification.</title>
        <authorList>
            <person name="Goeker M."/>
        </authorList>
    </citation>
    <scope>NUCLEOTIDE SEQUENCE [LARGE SCALE GENOMIC DNA]</scope>
    <source>
        <strain evidence="1 2">DSM 23562</strain>
    </source>
</reference>